<protein>
    <submittedName>
        <fullName evidence="2">Uncharacterized protein</fullName>
    </submittedName>
</protein>
<dbReference type="AlphaFoldDB" id="A0A2P1PZU3"/>
<proteinExistence type="predicted"/>
<reference evidence="2 3" key="1">
    <citation type="submission" date="2018-03" db="EMBL/GenBank/DDBJ databases">
        <title>Ahniella affigens gen. nov., sp. nov., a gammaproteobacterium isolated from sandy soil near a stream.</title>
        <authorList>
            <person name="Ko Y."/>
            <person name="Kim J.-H."/>
        </authorList>
    </citation>
    <scope>NUCLEOTIDE SEQUENCE [LARGE SCALE GENOMIC DNA]</scope>
    <source>
        <strain evidence="2 3">D13</strain>
        <plasmid evidence="3">Plasmid unnamed</plasmid>
    </source>
</reference>
<dbReference type="KEGG" id="xba:C7S18_24020"/>
<evidence type="ECO:0000313" key="3">
    <source>
        <dbReference type="Proteomes" id="UP000241074"/>
    </source>
</evidence>
<dbReference type="Proteomes" id="UP000241074">
    <property type="component" value="Plasmid unnamed"/>
</dbReference>
<name>A0A2P1PZU3_9GAMM</name>
<dbReference type="EMBL" id="CP027861">
    <property type="protein sequence ID" value="AVQ00369.1"/>
    <property type="molecule type" value="Genomic_DNA"/>
</dbReference>
<evidence type="ECO:0000313" key="2">
    <source>
        <dbReference type="EMBL" id="AVQ00369.1"/>
    </source>
</evidence>
<keyword evidence="2" id="KW-0614">Plasmid</keyword>
<sequence length="131" mass="14213">MPFENDFAFMAMVASDVKVVSFDDGAKIFVRAELNSGNKSLRVVVEYKGPHDRIRALANDLSVGTQIQAKGELWYQPPDPAKGRKSFLKLEAHSLQVIASARTADNEPASPAATTSRGAMPPNFFGDTMPS</sequence>
<organism evidence="2 3">
    <name type="scientific">Ahniella affigens</name>
    <dbReference type="NCBI Taxonomy" id="2021234"/>
    <lineage>
        <taxon>Bacteria</taxon>
        <taxon>Pseudomonadati</taxon>
        <taxon>Pseudomonadota</taxon>
        <taxon>Gammaproteobacteria</taxon>
        <taxon>Lysobacterales</taxon>
        <taxon>Rhodanobacteraceae</taxon>
        <taxon>Ahniella</taxon>
    </lineage>
</organism>
<evidence type="ECO:0000256" key="1">
    <source>
        <dbReference type="SAM" id="MobiDB-lite"/>
    </source>
</evidence>
<geneLocation type="plasmid" evidence="2">
    <name>unnamed</name>
</geneLocation>
<feature type="region of interest" description="Disordered" evidence="1">
    <location>
        <begin position="101"/>
        <end position="131"/>
    </location>
</feature>
<accession>A0A2P1PZU3</accession>
<reference evidence="2 3" key="2">
    <citation type="submission" date="2018-03" db="EMBL/GenBank/DDBJ databases">
        <authorList>
            <person name="Keele B.F."/>
        </authorList>
    </citation>
    <scope>NUCLEOTIDE SEQUENCE [LARGE SCALE GENOMIC DNA]</scope>
    <source>
        <strain evidence="2 3">D13</strain>
        <plasmid evidence="3">Plasmid unnamed</plasmid>
    </source>
</reference>
<keyword evidence="3" id="KW-1185">Reference proteome</keyword>
<gene>
    <name evidence="2" type="ORF">C7S18_24020</name>
</gene>
<dbReference type="RefSeq" id="WP_106894286.1">
    <property type="nucleotide sequence ID" value="NZ_CP027861.1"/>
</dbReference>